<keyword evidence="6 8" id="KW-0378">Hydrolase</keyword>
<dbReference type="GO" id="GO:0033971">
    <property type="term" value="F:hydroxyisourate hydrolase activity"/>
    <property type="evidence" value="ECO:0007669"/>
    <property type="project" value="UniProtKB-EC"/>
</dbReference>
<dbReference type="EC" id="3.5.2.17" evidence="8"/>
<reference evidence="10 11" key="1">
    <citation type="submission" date="2014-09" db="EMBL/GenBank/DDBJ databases">
        <authorList>
            <person name="McGinnis J.M."/>
            <person name="Wolfgang W.J."/>
        </authorList>
    </citation>
    <scope>NUCLEOTIDE SEQUENCE [LARGE SCALE GENOMIC DNA]</scope>
    <source>
        <strain evidence="10 11">HAMBI 3106</strain>
    </source>
</reference>
<evidence type="ECO:0000259" key="9">
    <source>
        <dbReference type="Pfam" id="PF00576"/>
    </source>
</evidence>
<dbReference type="NCBIfam" id="TIGR02962">
    <property type="entry name" value="hdxy_isourate"/>
    <property type="match status" value="1"/>
</dbReference>
<dbReference type="InterPro" id="IPR000895">
    <property type="entry name" value="Transthyretin/HIU_hydrolase"/>
</dbReference>
<dbReference type="PRINTS" id="PR00189">
    <property type="entry name" value="TRNSTHYRETIN"/>
</dbReference>
<dbReference type="Proteomes" id="UP000029917">
    <property type="component" value="Unassembled WGS sequence"/>
</dbReference>
<dbReference type="OrthoDB" id="9792386at2"/>
<organism evidence="10 11">
    <name type="scientific">Paracoccus sphaerophysae</name>
    <dbReference type="NCBI Taxonomy" id="690417"/>
    <lineage>
        <taxon>Bacteria</taxon>
        <taxon>Pseudomonadati</taxon>
        <taxon>Pseudomonadota</taxon>
        <taxon>Alphaproteobacteria</taxon>
        <taxon>Rhodobacterales</taxon>
        <taxon>Paracoccaceae</taxon>
        <taxon>Paracoccus</taxon>
    </lineage>
</organism>
<dbReference type="InterPro" id="IPR023419">
    <property type="entry name" value="Transthyretin_CS"/>
</dbReference>
<comment type="similarity">
    <text evidence="3 8">Belongs to the transthyretin family. 5-hydroxyisourate hydrolase subfamily.</text>
</comment>
<keyword evidence="5 8" id="KW-0659">Purine metabolism</keyword>
<evidence type="ECO:0000256" key="2">
    <source>
        <dbReference type="ARBA" id="ARBA00002704"/>
    </source>
</evidence>
<protein>
    <recommendedName>
        <fullName evidence="8">5-hydroxyisourate hydrolase</fullName>
        <shortName evidence="8">HIU hydrolase</shortName>
        <shortName evidence="8">HIUHase</shortName>
        <ecNumber evidence="8">3.5.2.17</ecNumber>
    </recommendedName>
</protein>
<feature type="domain" description="Transthyretin/hydroxyisourate hydrolase" evidence="9">
    <location>
        <begin position="5"/>
        <end position="119"/>
    </location>
</feature>
<dbReference type="AlphaFoldDB" id="A0A099EUY8"/>
<dbReference type="InterPro" id="IPR036817">
    <property type="entry name" value="Transthyretin/HIU_hydrolase_sf"/>
</dbReference>
<dbReference type="EMBL" id="JRKS01000093">
    <property type="protein sequence ID" value="KGJ01728.1"/>
    <property type="molecule type" value="Genomic_DNA"/>
</dbReference>
<dbReference type="PANTHER" id="PTHR10395">
    <property type="entry name" value="URICASE AND TRANSTHYRETIN-RELATED"/>
    <property type="match status" value="1"/>
</dbReference>
<evidence type="ECO:0000256" key="8">
    <source>
        <dbReference type="RuleBase" id="RU361270"/>
    </source>
</evidence>
<dbReference type="InterPro" id="IPR023418">
    <property type="entry name" value="Thyroxine_BS"/>
</dbReference>
<dbReference type="STRING" id="690417.IC63_16265"/>
<evidence type="ECO:0000256" key="3">
    <source>
        <dbReference type="ARBA" id="ARBA00009850"/>
    </source>
</evidence>
<comment type="function">
    <text evidence="2">Catalyzes the hydrolysis of 5-hydroxyisourate (HIU) to 2-oxo-4-hydroxy-4-carboxy-5-ureidoimidazoline (OHCU).</text>
</comment>
<dbReference type="Pfam" id="PF00576">
    <property type="entry name" value="Transthyretin"/>
    <property type="match status" value="1"/>
</dbReference>
<evidence type="ECO:0000256" key="7">
    <source>
        <dbReference type="PIRSR" id="PIRSR600895-51"/>
    </source>
</evidence>
<feature type="binding site" evidence="7">
    <location>
        <position position="117"/>
    </location>
    <ligand>
        <name>substrate</name>
    </ligand>
</feature>
<sequence length="120" mass="12966">MPGFLTTHVLDTAGGQPAAGMRITLWALEGADGADRRKLAEAVTNADGRTGAPILAQGDFRPGRYELVFHVGAWLDAQGHEAAQPRFLDEVPIRFGMAEDSHYHVPLLVSPYGFSTYRGS</sequence>
<evidence type="ECO:0000256" key="1">
    <source>
        <dbReference type="ARBA" id="ARBA00001043"/>
    </source>
</evidence>
<evidence type="ECO:0000256" key="6">
    <source>
        <dbReference type="ARBA" id="ARBA00022801"/>
    </source>
</evidence>
<dbReference type="InterPro" id="IPR023416">
    <property type="entry name" value="Transthyretin/HIU_hydrolase_d"/>
</dbReference>
<evidence type="ECO:0000313" key="11">
    <source>
        <dbReference type="Proteomes" id="UP000029917"/>
    </source>
</evidence>
<name>A0A099EUY8_9RHOB</name>
<comment type="subunit">
    <text evidence="4 8">Homotetramer.</text>
</comment>
<evidence type="ECO:0000256" key="5">
    <source>
        <dbReference type="ARBA" id="ARBA00022631"/>
    </source>
</evidence>
<feature type="binding site" evidence="7">
    <location>
        <position position="8"/>
    </location>
    <ligand>
        <name>substrate</name>
    </ligand>
</feature>
<dbReference type="RefSeq" id="WP_036722231.1">
    <property type="nucleotide sequence ID" value="NZ_JRKS01000093.1"/>
</dbReference>
<dbReference type="InterPro" id="IPR014306">
    <property type="entry name" value="Hydroxyisourate_hydrolase"/>
</dbReference>
<accession>A0A099EUY8</accession>
<proteinExistence type="inferred from homology"/>
<reference evidence="10 11" key="2">
    <citation type="submission" date="2014-10" db="EMBL/GenBank/DDBJ databases">
        <title>Paracoccus sanguinis sp. nov., isolated from clinical specimens of New York State patients.</title>
        <authorList>
            <person name="Mingle L.A."/>
            <person name="Cole J.A."/>
            <person name="Lapierre P."/>
            <person name="Musser K.A."/>
        </authorList>
    </citation>
    <scope>NUCLEOTIDE SEQUENCE [LARGE SCALE GENOMIC DNA]</scope>
    <source>
        <strain evidence="10 11">HAMBI 3106</strain>
    </source>
</reference>
<dbReference type="SUPFAM" id="SSF49472">
    <property type="entry name" value="Transthyretin (synonym: prealbumin)"/>
    <property type="match status" value="1"/>
</dbReference>
<comment type="caution">
    <text evidence="10">The sequence shown here is derived from an EMBL/GenBank/DDBJ whole genome shotgun (WGS) entry which is preliminary data.</text>
</comment>
<dbReference type="GO" id="GO:0006144">
    <property type="term" value="P:purine nucleobase metabolic process"/>
    <property type="evidence" value="ECO:0007669"/>
    <property type="project" value="UniProtKB-KW"/>
</dbReference>
<dbReference type="PROSITE" id="PS00769">
    <property type="entry name" value="TRANSTHYRETIN_2"/>
    <property type="match status" value="1"/>
</dbReference>
<dbReference type="CDD" id="cd05822">
    <property type="entry name" value="TLP_HIUase"/>
    <property type="match status" value="1"/>
</dbReference>
<keyword evidence="11" id="KW-1185">Reference proteome</keyword>
<evidence type="ECO:0000256" key="4">
    <source>
        <dbReference type="ARBA" id="ARBA00011881"/>
    </source>
</evidence>
<evidence type="ECO:0000313" key="10">
    <source>
        <dbReference type="EMBL" id="KGJ01728.1"/>
    </source>
</evidence>
<dbReference type="PANTHER" id="PTHR10395:SF7">
    <property type="entry name" value="5-HYDROXYISOURATE HYDROLASE"/>
    <property type="match status" value="1"/>
</dbReference>
<dbReference type="PROSITE" id="PS00768">
    <property type="entry name" value="TRANSTHYRETIN_1"/>
    <property type="match status" value="1"/>
</dbReference>
<comment type="catalytic activity">
    <reaction evidence="1 8">
        <text>5-hydroxyisourate + H2O = 5-hydroxy-2-oxo-4-ureido-2,5-dihydro-1H-imidazole-5-carboxylate + H(+)</text>
        <dbReference type="Rhea" id="RHEA:23736"/>
        <dbReference type="ChEBI" id="CHEBI:15377"/>
        <dbReference type="ChEBI" id="CHEBI:15378"/>
        <dbReference type="ChEBI" id="CHEBI:18072"/>
        <dbReference type="ChEBI" id="CHEBI:58639"/>
        <dbReference type="EC" id="3.5.2.17"/>
    </reaction>
</comment>
<feature type="binding site" evidence="7">
    <location>
        <position position="49"/>
    </location>
    <ligand>
        <name>substrate</name>
    </ligand>
</feature>
<gene>
    <name evidence="10" type="ORF">IC63_16265</name>
</gene>
<dbReference type="Gene3D" id="2.60.40.180">
    <property type="entry name" value="Transthyretin/hydroxyisourate hydrolase domain"/>
    <property type="match status" value="1"/>
</dbReference>